<reference evidence="2 3" key="1">
    <citation type="submission" date="2017-02" db="EMBL/GenBank/DDBJ databases">
        <title>The new phylogeny of genus Mycobacterium.</title>
        <authorList>
            <person name="Tortoli E."/>
            <person name="Trovato A."/>
            <person name="Cirillo D.M."/>
        </authorList>
    </citation>
    <scope>NUCLEOTIDE SEQUENCE [LARGE SCALE GENOMIC DNA]</scope>
    <source>
        <strain evidence="2 3">RW6</strain>
    </source>
</reference>
<feature type="signal peptide" evidence="1">
    <location>
        <begin position="1"/>
        <end position="28"/>
    </location>
</feature>
<sequence>MTYENVRRHLASAITVAAAISMIGLAPAASAKVAVLQRESCTGPDIVAGSCEKPPQPVPVHILSPHGSKLRKMAIAAERQAAKPACPPSSKDRD</sequence>
<dbReference type="Proteomes" id="UP000192448">
    <property type="component" value="Unassembled WGS sequence"/>
</dbReference>
<proteinExistence type="predicted"/>
<keyword evidence="1" id="KW-0732">Signal</keyword>
<accession>A0A1X0A329</accession>
<evidence type="ECO:0008006" key="4">
    <source>
        <dbReference type="Google" id="ProtNLM"/>
    </source>
</evidence>
<gene>
    <name evidence="2" type="ORF">BST13_34255</name>
</gene>
<comment type="caution">
    <text evidence="2">The sequence shown here is derived from an EMBL/GenBank/DDBJ whole genome shotgun (WGS) entry which is preliminary data.</text>
</comment>
<keyword evidence="3" id="KW-1185">Reference proteome</keyword>
<dbReference type="AlphaFoldDB" id="A0A1X0A329"/>
<protein>
    <recommendedName>
        <fullName evidence="4">Haemophore haem-binding domain-containing protein</fullName>
    </recommendedName>
</protein>
<organism evidence="2 3">
    <name type="scientific">Mycobacterium aquaticum</name>
    <dbReference type="NCBI Taxonomy" id="1927124"/>
    <lineage>
        <taxon>Bacteria</taxon>
        <taxon>Bacillati</taxon>
        <taxon>Actinomycetota</taxon>
        <taxon>Actinomycetes</taxon>
        <taxon>Mycobacteriales</taxon>
        <taxon>Mycobacteriaceae</taxon>
        <taxon>Mycobacterium</taxon>
    </lineage>
</organism>
<evidence type="ECO:0000313" key="2">
    <source>
        <dbReference type="EMBL" id="ORA24402.1"/>
    </source>
</evidence>
<feature type="chain" id="PRO_5013140156" description="Haemophore haem-binding domain-containing protein" evidence="1">
    <location>
        <begin position="29"/>
        <end position="94"/>
    </location>
</feature>
<dbReference type="EMBL" id="MVHF01000057">
    <property type="protein sequence ID" value="ORA24402.1"/>
    <property type="molecule type" value="Genomic_DNA"/>
</dbReference>
<name>A0A1X0A329_9MYCO</name>
<evidence type="ECO:0000256" key="1">
    <source>
        <dbReference type="SAM" id="SignalP"/>
    </source>
</evidence>
<evidence type="ECO:0000313" key="3">
    <source>
        <dbReference type="Proteomes" id="UP000192448"/>
    </source>
</evidence>
<dbReference type="RefSeq" id="WP_083170147.1">
    <property type="nucleotide sequence ID" value="NZ_MVHF01000057.1"/>
</dbReference>